<evidence type="ECO:0000256" key="7">
    <source>
        <dbReference type="SAM" id="MobiDB-lite"/>
    </source>
</evidence>
<dbReference type="InterPro" id="IPR002182">
    <property type="entry name" value="NB-ARC"/>
</dbReference>
<feature type="region of interest" description="Disordered" evidence="7">
    <location>
        <begin position="48"/>
        <end position="69"/>
    </location>
</feature>
<dbReference type="InParanoid" id="A0A7N2N8C1"/>
<feature type="compositionally biased region" description="Low complexity" evidence="7">
    <location>
        <begin position="427"/>
        <end position="437"/>
    </location>
</feature>
<name>A0A7N2N8C1_QUELO</name>
<feature type="domain" description="Disease resistance protein At4g27190-like leucine-rich repeats" evidence="9">
    <location>
        <begin position="1093"/>
        <end position="1203"/>
    </location>
</feature>
<evidence type="ECO:0000256" key="3">
    <source>
        <dbReference type="ARBA" id="ARBA00022737"/>
    </source>
</evidence>
<protein>
    <recommendedName>
        <fullName evidence="12">Disease resistance protein</fullName>
    </recommendedName>
</protein>
<evidence type="ECO:0000313" key="10">
    <source>
        <dbReference type="EnsemblPlants" id="QL93p1902_0670:mrna"/>
    </source>
</evidence>
<dbReference type="FunFam" id="3.40.50.300:FF:001091">
    <property type="entry name" value="Probable disease resistance protein At1g61300"/>
    <property type="match status" value="1"/>
</dbReference>
<dbReference type="InterPro" id="IPR027417">
    <property type="entry name" value="P-loop_NTPase"/>
</dbReference>
<feature type="region of interest" description="Disordered" evidence="7">
    <location>
        <begin position="415"/>
        <end position="437"/>
    </location>
</feature>
<keyword evidence="2" id="KW-0433">Leucine-rich repeat</keyword>
<evidence type="ECO:0000256" key="4">
    <source>
        <dbReference type="ARBA" id="ARBA00022741"/>
    </source>
</evidence>
<dbReference type="GO" id="GO:0043531">
    <property type="term" value="F:ADP binding"/>
    <property type="evidence" value="ECO:0007669"/>
    <property type="project" value="InterPro"/>
</dbReference>
<dbReference type="SUPFAM" id="SSF47240">
    <property type="entry name" value="Ferritin-like"/>
    <property type="match status" value="1"/>
</dbReference>
<dbReference type="GO" id="GO:0005524">
    <property type="term" value="F:ATP binding"/>
    <property type="evidence" value="ECO:0007669"/>
    <property type="project" value="UniProtKB-KW"/>
</dbReference>
<dbReference type="Gene3D" id="3.80.10.10">
    <property type="entry name" value="Ribonuclease Inhibitor"/>
    <property type="match status" value="2"/>
</dbReference>
<dbReference type="SUPFAM" id="SSF52058">
    <property type="entry name" value="L domain-like"/>
    <property type="match status" value="1"/>
</dbReference>
<dbReference type="Proteomes" id="UP000594261">
    <property type="component" value="Unassembled WGS sequence"/>
</dbReference>
<dbReference type="GO" id="GO:0016491">
    <property type="term" value="F:oxidoreductase activity"/>
    <property type="evidence" value="ECO:0007669"/>
    <property type="project" value="InterPro"/>
</dbReference>
<evidence type="ECO:0000256" key="2">
    <source>
        <dbReference type="ARBA" id="ARBA00022614"/>
    </source>
</evidence>
<dbReference type="Pfam" id="PF07725">
    <property type="entry name" value="LRR_3"/>
    <property type="match status" value="1"/>
</dbReference>
<evidence type="ECO:0000256" key="6">
    <source>
        <dbReference type="ARBA" id="ARBA00022840"/>
    </source>
</evidence>
<dbReference type="SUPFAM" id="SSF52047">
    <property type="entry name" value="RNI-like"/>
    <property type="match status" value="1"/>
</dbReference>
<evidence type="ECO:0000256" key="1">
    <source>
        <dbReference type="ARBA" id="ARBA00008894"/>
    </source>
</evidence>
<evidence type="ECO:0000259" key="9">
    <source>
        <dbReference type="Pfam" id="PF23247"/>
    </source>
</evidence>
<dbReference type="Pfam" id="PF00931">
    <property type="entry name" value="NB-ARC"/>
    <property type="match status" value="1"/>
</dbReference>
<dbReference type="InterPro" id="IPR009078">
    <property type="entry name" value="Ferritin-like_SF"/>
</dbReference>
<reference evidence="10" key="1">
    <citation type="submission" date="2021-01" db="UniProtKB">
        <authorList>
            <consortium name="EnsemblPlants"/>
        </authorList>
    </citation>
    <scope>IDENTIFICATION</scope>
</reference>
<evidence type="ECO:0000313" key="11">
    <source>
        <dbReference type="Proteomes" id="UP000594261"/>
    </source>
</evidence>
<dbReference type="InterPro" id="IPR057135">
    <property type="entry name" value="At4g27190-like_LRR"/>
</dbReference>
<dbReference type="Gene3D" id="3.40.50.300">
    <property type="entry name" value="P-loop containing nucleotide triphosphate hydrolases"/>
    <property type="match status" value="1"/>
</dbReference>
<dbReference type="Pfam" id="PF00268">
    <property type="entry name" value="Ribonuc_red_sm"/>
    <property type="match status" value="1"/>
</dbReference>
<proteinExistence type="inferred from homology"/>
<dbReference type="AlphaFoldDB" id="A0A7N2N8C1"/>
<dbReference type="PANTHER" id="PTHR33463:SF143">
    <property type="entry name" value="NB-ARC DOMAIN-CONTAINING PROTEIN"/>
    <property type="match status" value="1"/>
</dbReference>
<dbReference type="GO" id="GO:0006952">
    <property type="term" value="P:defense response"/>
    <property type="evidence" value="ECO:0007669"/>
    <property type="project" value="UniProtKB-KW"/>
</dbReference>
<accession>A0A7N2N8C1</accession>
<dbReference type="InterPro" id="IPR042197">
    <property type="entry name" value="Apaf_helical"/>
</dbReference>
<dbReference type="InterPro" id="IPR012348">
    <property type="entry name" value="RNR-like"/>
</dbReference>
<dbReference type="GO" id="GO:0009263">
    <property type="term" value="P:deoxyribonucleotide biosynthetic process"/>
    <property type="evidence" value="ECO:0007669"/>
    <property type="project" value="InterPro"/>
</dbReference>
<comment type="similarity">
    <text evidence="1">Belongs to the disease resistance NB-LRR family.</text>
</comment>
<dbReference type="InterPro" id="IPR011713">
    <property type="entry name" value="Leu-rich_rpt_3"/>
</dbReference>
<dbReference type="EnsemblPlants" id="QL93p1902_0670:mrna">
    <property type="protein sequence ID" value="QL93p1902_0670:mrna"/>
    <property type="gene ID" value="QL93p1902_0670"/>
</dbReference>
<keyword evidence="3" id="KW-0677">Repeat</keyword>
<evidence type="ECO:0008006" key="12">
    <source>
        <dbReference type="Google" id="ProtNLM"/>
    </source>
</evidence>
<keyword evidence="11" id="KW-1185">Reference proteome</keyword>
<dbReference type="Gene3D" id="1.10.8.430">
    <property type="entry name" value="Helical domain of apoptotic protease-activating factors"/>
    <property type="match status" value="1"/>
</dbReference>
<keyword evidence="4" id="KW-0547">Nucleotide-binding</keyword>
<dbReference type="PANTHER" id="PTHR33463">
    <property type="entry name" value="NB-ARC DOMAIN-CONTAINING PROTEIN-RELATED"/>
    <property type="match status" value="1"/>
</dbReference>
<keyword evidence="5" id="KW-0611">Plant defense</keyword>
<dbReference type="InterPro" id="IPR000358">
    <property type="entry name" value="RNR_small_fam"/>
</dbReference>
<dbReference type="InterPro" id="IPR050905">
    <property type="entry name" value="Plant_NBS-LRR"/>
</dbReference>
<dbReference type="Pfam" id="PF23247">
    <property type="entry name" value="LRR_RPS2"/>
    <property type="match status" value="1"/>
</dbReference>
<keyword evidence="6" id="KW-0067">ATP-binding</keyword>
<dbReference type="Gene3D" id="1.10.620.20">
    <property type="entry name" value="Ribonucleotide Reductase, subunit A"/>
    <property type="match status" value="1"/>
</dbReference>
<dbReference type="PRINTS" id="PR00364">
    <property type="entry name" value="DISEASERSIST"/>
</dbReference>
<dbReference type="SUPFAM" id="SSF52540">
    <property type="entry name" value="P-loop containing nucleoside triphosphate hydrolases"/>
    <property type="match status" value="1"/>
</dbReference>
<feature type="domain" description="NB-ARC" evidence="8">
    <location>
        <begin position="576"/>
        <end position="722"/>
    </location>
</feature>
<dbReference type="InterPro" id="IPR032675">
    <property type="entry name" value="LRR_dom_sf"/>
</dbReference>
<organism evidence="10 11">
    <name type="scientific">Quercus lobata</name>
    <name type="common">Valley oak</name>
    <dbReference type="NCBI Taxonomy" id="97700"/>
    <lineage>
        <taxon>Eukaryota</taxon>
        <taxon>Viridiplantae</taxon>
        <taxon>Streptophyta</taxon>
        <taxon>Embryophyta</taxon>
        <taxon>Tracheophyta</taxon>
        <taxon>Spermatophyta</taxon>
        <taxon>Magnoliopsida</taxon>
        <taxon>eudicotyledons</taxon>
        <taxon>Gunneridae</taxon>
        <taxon>Pentapetalae</taxon>
        <taxon>rosids</taxon>
        <taxon>fabids</taxon>
        <taxon>Fagales</taxon>
        <taxon>Fagaceae</taxon>
        <taxon>Quercus</taxon>
    </lineage>
</organism>
<evidence type="ECO:0000256" key="5">
    <source>
        <dbReference type="ARBA" id="ARBA00022821"/>
    </source>
</evidence>
<evidence type="ECO:0000259" key="8">
    <source>
        <dbReference type="Pfam" id="PF00931"/>
    </source>
</evidence>
<sequence>MFPVQCPKIWEMYKKAEASFWTAEEVDLSGDVHHGPQQPHPALPVVRARRPRSRWPWPHDPSQRDPTQHDLGQHRAAWVARPGRTGLGLDSFKLSRLSIIAVRDSLSVSEEACSVSLNSPVVKKGPSCPTHVHLRDVDTGGELFTDVFGDETGEVGGLGGKGICPRGMYDWVWRIIWRALKGTKAIEAIFLDLPFPKKVQRSPKAFSKMPNLKLLKICKVQLLHGLTHFPNALRFLEWSGYPLKYLPPNFQPDQLVELNMCHSKIELLWESIKYLDELKFIKLSHSQNLKSTTDFMGIPNLQRLDLEDINFMSESPKIVVLGCSKLDKSSEEYILHRDRKRLMFKQEFSYAHETDAGISVEPSLSESSKLVELPEHEIVPISLEKHELSSAHETEVMEEKGRMPIIETDVEISDEEGRISISEAETESSVESLSGSSKLVKLPEPEIMPSSLEKYELLSAHGKEVMEEKGKMPFSTEIETLPSQPKEEGWTEFKLPKHAGEPIEPLTALAALTSGTSKRAVEEPVSATMLPSGKGEIEIASIDGQLLLEASTCLKRSIKRTSLNILRCMSDVTARRIGVHGSGGIGKTSVLKALINYPIIKDLFDVVIWVTASRNWSTRKVQDVVLRQLSLSSKDLETDYEIAEKLFQVLTSRLFLLLRDDVWEWIDLNAVGIPNPTIENSSRIILATRSPDVCHIMAADREVPVERLLQEEARKLFQEQVGSVINCPDIQPYAYDMVQKCGGLPLLIIVTGRAMAKENDPLRWMHASREFSRCSAHGIYGLKSIVQQMKFRASLLQSSECGLSIKMHDLVRDLASVILSLEAEGCQFLLRSYSRMTMQTDMGDSSSYRLLESFQSNKPSILHGHQLLLRAGAGLSEPPLKDEWEEANIIYGSVNQSECVRLPHELVSHGIISSLCELETLSIDVFPGDKRSDKNVDSILNEMGNLTKLITFCCYFPEVKFLERFLEKSLSWKIQGLTDFKFVIGPDVKRFIYQVGDNLEFEYVQWGQCLRFVNGEKKKIQDAVLKVLTRSTAFYLDHHIKVCSLSEFGISNLNGLKLCMVRDCPNIETVIASEELVIFSILEHLSIYYLSKLGRLWEGMIPWGSFDKLRILTVHTCPKLQFVFASSMLQFFSNLEELIVKHCPGITEIIFQDQVVDSGSGTLPRLKTLKLHYLPDLVTIMRGTWPPLENISFYNCPKLKKLVIDSNTCHSIKEIKAENHWWEKLEWQDTSIRSRLHAHFIPISDYNL</sequence>
<dbReference type="Gramene" id="QL93p1902_0670:mrna">
    <property type="protein sequence ID" value="QL93p1902_0670:mrna"/>
    <property type="gene ID" value="QL93p1902_0670"/>
</dbReference>